<comment type="caution">
    <text evidence="2">The sequence shown here is derived from an EMBL/GenBank/DDBJ whole genome shotgun (WGS) entry which is preliminary data.</text>
</comment>
<gene>
    <name evidence="2" type="ORF">mMyoMyo1_009806</name>
</gene>
<reference evidence="2 3" key="1">
    <citation type="journal article" date="2020" name="Nature">
        <title>Six reference-quality genomes reveal evolution of bat adaptations.</title>
        <authorList>
            <person name="Jebb D."/>
            <person name="Huang Z."/>
            <person name="Pippel M."/>
            <person name="Hughes G.M."/>
            <person name="Lavrichenko K."/>
            <person name="Devanna P."/>
            <person name="Winkler S."/>
            <person name="Jermiin L.S."/>
            <person name="Skirmuntt E.C."/>
            <person name="Katzourakis A."/>
            <person name="Burkitt-Gray L."/>
            <person name="Ray D.A."/>
            <person name="Sullivan K.A.M."/>
            <person name="Roscito J.G."/>
            <person name="Kirilenko B.M."/>
            <person name="Davalos L.M."/>
            <person name="Corthals A.P."/>
            <person name="Power M.L."/>
            <person name="Jones G."/>
            <person name="Ransome R.D."/>
            <person name="Dechmann D.K.N."/>
            <person name="Locatelli A.G."/>
            <person name="Puechmaille S.J."/>
            <person name="Fedrigo O."/>
            <person name="Jarvis E.D."/>
            <person name="Hiller M."/>
            <person name="Vernes S.C."/>
            <person name="Myers E.W."/>
            <person name="Teeling E.C."/>
        </authorList>
    </citation>
    <scope>NUCLEOTIDE SEQUENCE [LARGE SCALE GENOMIC DNA]</scope>
    <source>
        <strain evidence="2">MMyoMyo1</strain>
        <tissue evidence="2">Flight muscle</tissue>
    </source>
</reference>
<evidence type="ECO:0000256" key="1">
    <source>
        <dbReference type="SAM" id="MobiDB-lite"/>
    </source>
</evidence>
<feature type="compositionally biased region" description="Basic residues" evidence="1">
    <location>
        <begin position="115"/>
        <end position="124"/>
    </location>
</feature>
<dbReference type="AlphaFoldDB" id="A0A7J7ZXE5"/>
<evidence type="ECO:0000313" key="2">
    <source>
        <dbReference type="EMBL" id="KAF6378933.1"/>
    </source>
</evidence>
<feature type="region of interest" description="Disordered" evidence="1">
    <location>
        <begin position="98"/>
        <end position="124"/>
    </location>
</feature>
<protein>
    <submittedName>
        <fullName evidence="2">Uncharacterized protein</fullName>
    </submittedName>
</protein>
<proteinExistence type="predicted"/>
<evidence type="ECO:0000313" key="3">
    <source>
        <dbReference type="Proteomes" id="UP000527355"/>
    </source>
</evidence>
<name>A0A7J7ZXE5_MYOMY</name>
<dbReference type="Proteomes" id="UP000527355">
    <property type="component" value="Unassembled WGS sequence"/>
</dbReference>
<dbReference type="EMBL" id="JABWUV010000002">
    <property type="protein sequence ID" value="KAF6378933.1"/>
    <property type="molecule type" value="Genomic_DNA"/>
</dbReference>
<organism evidence="2 3">
    <name type="scientific">Myotis myotis</name>
    <name type="common">Greater mouse-eared bat</name>
    <name type="synonym">Vespertilio myotis</name>
    <dbReference type="NCBI Taxonomy" id="51298"/>
    <lineage>
        <taxon>Eukaryota</taxon>
        <taxon>Metazoa</taxon>
        <taxon>Chordata</taxon>
        <taxon>Craniata</taxon>
        <taxon>Vertebrata</taxon>
        <taxon>Euteleostomi</taxon>
        <taxon>Mammalia</taxon>
        <taxon>Eutheria</taxon>
        <taxon>Laurasiatheria</taxon>
        <taxon>Chiroptera</taxon>
        <taxon>Yangochiroptera</taxon>
        <taxon>Vespertilionidae</taxon>
        <taxon>Myotis</taxon>
    </lineage>
</organism>
<accession>A0A7J7ZXE5</accession>
<keyword evidence="3" id="KW-1185">Reference proteome</keyword>
<sequence>MCQDSFCLLIKIGKVLKKKKKKKKKKIGQLSPPSTEWPVQSFRLPFFTQPPMVVSLDLESSTARSPVDTLPQSNAIYVPHVHGLSAVKSPSDTLVQPWANYGPQARSRPFEMNKTKKKRPYPFM</sequence>